<dbReference type="EMBL" id="CAJQZP010000935">
    <property type="protein sequence ID" value="CAG4997749.1"/>
    <property type="molecule type" value="Genomic_DNA"/>
</dbReference>
<comment type="caution">
    <text evidence="7">The sequence shown here is derived from an EMBL/GenBank/DDBJ whole genome shotgun (WGS) entry which is preliminary data.</text>
</comment>
<evidence type="ECO:0000256" key="3">
    <source>
        <dbReference type="ARBA" id="ARBA00005470"/>
    </source>
</evidence>
<organism evidence="7 8">
    <name type="scientific">Parnassius apollo</name>
    <name type="common">Apollo butterfly</name>
    <name type="synonym">Papilio apollo</name>
    <dbReference type="NCBI Taxonomy" id="110799"/>
    <lineage>
        <taxon>Eukaryota</taxon>
        <taxon>Metazoa</taxon>
        <taxon>Ecdysozoa</taxon>
        <taxon>Arthropoda</taxon>
        <taxon>Hexapoda</taxon>
        <taxon>Insecta</taxon>
        <taxon>Pterygota</taxon>
        <taxon>Neoptera</taxon>
        <taxon>Endopterygota</taxon>
        <taxon>Lepidoptera</taxon>
        <taxon>Glossata</taxon>
        <taxon>Ditrysia</taxon>
        <taxon>Papilionoidea</taxon>
        <taxon>Papilionidae</taxon>
        <taxon>Parnassiinae</taxon>
        <taxon>Parnassini</taxon>
        <taxon>Parnassius</taxon>
        <taxon>Parnassius</taxon>
    </lineage>
</organism>
<evidence type="ECO:0000256" key="2">
    <source>
        <dbReference type="ARBA" id="ARBA00004584"/>
    </source>
</evidence>
<comment type="subcellular location">
    <subcellularLocation>
        <location evidence="2">Chromosome</location>
        <location evidence="2">Centromere</location>
    </subcellularLocation>
    <subcellularLocation>
        <location evidence="1">Nucleus</location>
    </subcellularLocation>
</comment>
<dbReference type="PANTHER" id="PTHR48208">
    <property type="entry name" value="CENTROMERE PROTEIN I"/>
    <property type="match status" value="1"/>
</dbReference>
<dbReference type="Proteomes" id="UP000691718">
    <property type="component" value="Unassembled WGS sequence"/>
</dbReference>
<evidence type="ECO:0000256" key="4">
    <source>
        <dbReference type="ARBA" id="ARBA00022454"/>
    </source>
</evidence>
<dbReference type="AlphaFoldDB" id="A0A8S3X269"/>
<evidence type="ECO:0000256" key="1">
    <source>
        <dbReference type="ARBA" id="ARBA00004123"/>
    </source>
</evidence>
<sequence length="676" mass="77989">MSDVFDIIDYIKSLKKGFDNDLFQSKINELAYIVENDGLEYEAFHTLFKVWLNLSIPITKWMSLGSCLVPQERLEPRTVEYSLRWILNYAVNSENEITFSRVGFLLDWLTAALDSDSIDIDELNYGYELFYYMLAYEALTPHVMKLVYNLTKPGDVTRRKVLELLNYAKIREGKKNLYRQLQVLLGLFKSYKPECVPEDVPSISIHASFRKISPTLLNRFKRCQNNRNSSDKIKRHLLWTNPFNFESGRNKKADPLVPNMEFINIGSKQYANQGSQKNYLDFSDKVSLLEYSVHHVTSRPARLRALLCNTSGITLLALASDSEQAFFSHDLHHLLNNCFLDISPHSYAEKRDLLRRLAIFQQRIVQGVPVITRFLAQFLPFWNEKDFFAEIMDLIEWISVDFSEYIASIMESLMKIYYRAQPLEQCAILKSLSAMYCHLVYTSTRKQRYFMSVQSSQTDYPQILRRVASNLNDLYNKGLQINPEEVCVQLSIGVALERCARAELTCARAPACVPRAFPLALPLAVALLAPSSGLLDNLATLIMLYRKISSIRAKDKGQKSSLDIEQLQVIQAYTSDMISCLYNEEFLSGRKDGFIFNRLHPQTVEKLSHIIPDVDSKLSIRNHLAFAPYIYDTLDKEEMENLDTDIILWFSTVINQRFTSLSKFLMTAVPQLRGNF</sequence>
<evidence type="ECO:0000313" key="7">
    <source>
        <dbReference type="EMBL" id="CAG4997749.1"/>
    </source>
</evidence>
<dbReference type="OrthoDB" id="6347512at2759"/>
<protein>
    <submittedName>
        <fullName evidence="7">(apollo) hypothetical protein</fullName>
    </submittedName>
</protein>
<keyword evidence="5" id="KW-0539">Nucleus</keyword>
<dbReference type="InterPro" id="IPR012485">
    <property type="entry name" value="CENP-I"/>
</dbReference>
<dbReference type="GO" id="GO:0034080">
    <property type="term" value="P:CENP-A containing chromatin assembly"/>
    <property type="evidence" value="ECO:0007669"/>
    <property type="project" value="TreeGrafter"/>
</dbReference>
<comment type="similarity">
    <text evidence="3">Belongs to the CENP-I/CTF3 family.</text>
</comment>
<name>A0A8S3X269_PARAO</name>
<accession>A0A8S3X269</accession>
<proteinExistence type="inferred from homology"/>
<dbReference type="Pfam" id="PF07778">
    <property type="entry name" value="CENP-I"/>
    <property type="match status" value="1"/>
</dbReference>
<dbReference type="GO" id="GO:0000939">
    <property type="term" value="C:inner kinetochore"/>
    <property type="evidence" value="ECO:0007669"/>
    <property type="project" value="TreeGrafter"/>
</dbReference>
<evidence type="ECO:0000313" key="8">
    <source>
        <dbReference type="Proteomes" id="UP000691718"/>
    </source>
</evidence>
<keyword evidence="8" id="KW-1185">Reference proteome</keyword>
<keyword evidence="6" id="KW-0137">Centromere</keyword>
<dbReference type="GO" id="GO:0000070">
    <property type="term" value="P:mitotic sister chromatid segregation"/>
    <property type="evidence" value="ECO:0007669"/>
    <property type="project" value="TreeGrafter"/>
</dbReference>
<dbReference type="PANTHER" id="PTHR48208:SF2">
    <property type="entry name" value="CENTROMERE PROTEIN I"/>
    <property type="match status" value="1"/>
</dbReference>
<evidence type="ECO:0000256" key="5">
    <source>
        <dbReference type="ARBA" id="ARBA00023242"/>
    </source>
</evidence>
<gene>
    <name evidence="7" type="ORF">PAPOLLO_LOCUS13241</name>
</gene>
<evidence type="ECO:0000256" key="6">
    <source>
        <dbReference type="ARBA" id="ARBA00023328"/>
    </source>
</evidence>
<dbReference type="GO" id="GO:0005634">
    <property type="term" value="C:nucleus"/>
    <property type="evidence" value="ECO:0007669"/>
    <property type="project" value="UniProtKB-SubCell"/>
</dbReference>
<reference evidence="7" key="1">
    <citation type="submission" date="2021-04" db="EMBL/GenBank/DDBJ databases">
        <authorList>
            <person name="Tunstrom K."/>
        </authorList>
    </citation>
    <scope>NUCLEOTIDE SEQUENCE</scope>
</reference>
<keyword evidence="4" id="KW-0158">Chromosome</keyword>